<comment type="caution">
    <text evidence="1">The sequence shown here is derived from an EMBL/GenBank/DDBJ whole genome shotgun (WGS) entry which is preliminary data.</text>
</comment>
<accession>A0A3L8SKC6</accession>
<dbReference type="AlphaFoldDB" id="A0A3L8SKC6"/>
<protein>
    <submittedName>
        <fullName evidence="1">Uncharacterized protein</fullName>
    </submittedName>
</protein>
<reference evidence="1 2" key="1">
    <citation type="journal article" date="2018" name="Proc. R. Soc. B">
        <title>A non-coding region near Follistatin controls head colour polymorphism in the Gouldian finch.</title>
        <authorList>
            <person name="Toomey M.B."/>
            <person name="Marques C.I."/>
            <person name="Andrade P."/>
            <person name="Araujo P.M."/>
            <person name="Sabatino S."/>
            <person name="Gazda M.A."/>
            <person name="Afonso S."/>
            <person name="Lopes R.J."/>
            <person name="Corbo J.C."/>
            <person name="Carneiro M."/>
        </authorList>
    </citation>
    <scope>NUCLEOTIDE SEQUENCE [LARGE SCALE GENOMIC DNA]</scope>
    <source>
        <strain evidence="1">Red01</strain>
        <tissue evidence="1">Muscle</tissue>
    </source>
</reference>
<name>A0A3L8SKC6_CHLGU</name>
<keyword evidence="2" id="KW-1185">Reference proteome</keyword>
<organism evidence="1 2">
    <name type="scientific">Chloebia gouldiae</name>
    <name type="common">Gouldian finch</name>
    <name type="synonym">Erythrura gouldiae</name>
    <dbReference type="NCBI Taxonomy" id="44316"/>
    <lineage>
        <taxon>Eukaryota</taxon>
        <taxon>Metazoa</taxon>
        <taxon>Chordata</taxon>
        <taxon>Craniata</taxon>
        <taxon>Vertebrata</taxon>
        <taxon>Euteleostomi</taxon>
        <taxon>Archelosauria</taxon>
        <taxon>Archosauria</taxon>
        <taxon>Dinosauria</taxon>
        <taxon>Saurischia</taxon>
        <taxon>Theropoda</taxon>
        <taxon>Coelurosauria</taxon>
        <taxon>Aves</taxon>
        <taxon>Neognathae</taxon>
        <taxon>Neoaves</taxon>
        <taxon>Telluraves</taxon>
        <taxon>Australaves</taxon>
        <taxon>Passeriformes</taxon>
        <taxon>Passeroidea</taxon>
        <taxon>Passeridae</taxon>
        <taxon>Chloebia</taxon>
    </lineage>
</organism>
<evidence type="ECO:0000313" key="2">
    <source>
        <dbReference type="Proteomes" id="UP000276834"/>
    </source>
</evidence>
<dbReference type="OrthoDB" id="6358449at2759"/>
<dbReference type="EMBL" id="QUSF01000016">
    <property type="protein sequence ID" value="RLW03241.1"/>
    <property type="molecule type" value="Genomic_DNA"/>
</dbReference>
<dbReference type="Proteomes" id="UP000276834">
    <property type="component" value="Unassembled WGS sequence"/>
</dbReference>
<sequence>MVHILPWCQIFGYCGSISPKEQPLTNLSSAWLRTVLAMWGWALLPCRMFGWQFQVERSVRKEDVNGGKGVMGQRKEEVGRIKDWFFSLTLQLKKVLGGIQDVWMSITHYSLLVLLPPPDFAYVPGESGVTGTVEGMSCQAFASSDTFVPLNSDSSPSLPLIMHHSAAECLQVSNHTTNVVSTACANWVMPIDSTKAARQGTARQFLLLPHRMSH</sequence>
<evidence type="ECO:0000313" key="1">
    <source>
        <dbReference type="EMBL" id="RLW03241.1"/>
    </source>
</evidence>
<proteinExistence type="predicted"/>
<gene>
    <name evidence="1" type="ORF">DV515_00006589</name>
</gene>